<dbReference type="GeneTree" id="ENSGT00940000163717"/>
<keyword evidence="10" id="KW-1185">Reference proteome</keyword>
<dbReference type="GO" id="GO:0042101">
    <property type="term" value="C:T cell receptor complex"/>
    <property type="evidence" value="ECO:0007669"/>
    <property type="project" value="UniProtKB-KW"/>
</dbReference>
<proteinExistence type="predicted"/>
<feature type="signal peptide" evidence="7">
    <location>
        <begin position="1"/>
        <end position="22"/>
    </location>
</feature>
<evidence type="ECO:0000256" key="3">
    <source>
        <dbReference type="ARBA" id="ARBA00023130"/>
    </source>
</evidence>
<keyword evidence="1 7" id="KW-0732">Signal</keyword>
<dbReference type="PaxDb" id="9986-ENSOCUP00000026793"/>
<evidence type="ECO:0000256" key="4">
    <source>
        <dbReference type="ARBA" id="ARBA00023170"/>
    </source>
</evidence>
<organism evidence="9 10">
    <name type="scientific">Oryctolagus cuniculus</name>
    <name type="common">Rabbit</name>
    <dbReference type="NCBI Taxonomy" id="9986"/>
    <lineage>
        <taxon>Eukaryota</taxon>
        <taxon>Metazoa</taxon>
        <taxon>Chordata</taxon>
        <taxon>Craniata</taxon>
        <taxon>Vertebrata</taxon>
        <taxon>Euteleostomi</taxon>
        <taxon>Mammalia</taxon>
        <taxon>Eutheria</taxon>
        <taxon>Euarchontoglires</taxon>
        <taxon>Glires</taxon>
        <taxon>Lagomorpha</taxon>
        <taxon>Leporidae</taxon>
        <taxon>Oryctolagus</taxon>
    </lineage>
</organism>
<dbReference type="Gene3D" id="2.60.40.10">
    <property type="entry name" value="Immunoglobulins"/>
    <property type="match status" value="1"/>
</dbReference>
<dbReference type="PANTHER" id="PTHR19343:SF17">
    <property type="entry name" value="IG-LIKE DOMAIN-CONTAINING PROTEIN"/>
    <property type="match status" value="1"/>
</dbReference>
<evidence type="ECO:0000256" key="7">
    <source>
        <dbReference type="SAM" id="SignalP"/>
    </source>
</evidence>
<dbReference type="PROSITE" id="PS50835">
    <property type="entry name" value="IG_LIKE"/>
    <property type="match status" value="1"/>
</dbReference>
<evidence type="ECO:0000256" key="2">
    <source>
        <dbReference type="ARBA" id="ARBA00022859"/>
    </source>
</evidence>
<dbReference type="GO" id="GO:0042605">
    <property type="term" value="F:peptide antigen binding"/>
    <property type="evidence" value="ECO:0007669"/>
    <property type="project" value="TreeGrafter"/>
</dbReference>
<dbReference type="SMART" id="SM00406">
    <property type="entry name" value="IGv"/>
    <property type="match status" value="1"/>
</dbReference>
<keyword evidence="3" id="KW-1064">Adaptive immunity</keyword>
<gene>
    <name evidence="9" type="primary">TRAV24</name>
</gene>
<dbReference type="SMART" id="SM00409">
    <property type="entry name" value="IG"/>
    <property type="match status" value="1"/>
</dbReference>
<reference evidence="9" key="3">
    <citation type="submission" date="2025-09" db="UniProtKB">
        <authorList>
            <consortium name="Ensembl"/>
        </authorList>
    </citation>
    <scope>IDENTIFICATION</scope>
    <source>
        <strain evidence="9">Thorbecke</strain>
    </source>
</reference>
<dbReference type="EMBL" id="AAGW02024196">
    <property type="status" value="NOT_ANNOTATED_CDS"/>
    <property type="molecule type" value="Genomic_DNA"/>
</dbReference>
<dbReference type="SMR" id="U3KNI4"/>
<reference evidence="9 10" key="1">
    <citation type="journal article" date="2011" name="Nature">
        <title>A high-resolution map of human evolutionary constraint using 29 mammals.</title>
        <authorList>
            <person name="Lindblad-Toh K."/>
            <person name="Garber M."/>
            <person name="Zuk O."/>
            <person name="Lin M.F."/>
            <person name="Parker B.J."/>
            <person name="Washietl S."/>
            <person name="Kheradpour P."/>
            <person name="Ernst J."/>
            <person name="Jordan G."/>
            <person name="Mauceli E."/>
            <person name="Ward L.D."/>
            <person name="Lowe C.B."/>
            <person name="Holloway A.K."/>
            <person name="Clamp M."/>
            <person name="Gnerre S."/>
            <person name="Alfoldi J."/>
            <person name="Beal K."/>
            <person name="Chang J."/>
            <person name="Clawson H."/>
            <person name="Cuff J."/>
            <person name="Di Palma F."/>
            <person name="Fitzgerald S."/>
            <person name="Flicek P."/>
            <person name="Guttman M."/>
            <person name="Hubisz M.J."/>
            <person name="Jaffe D.B."/>
            <person name="Jungreis I."/>
            <person name="Kent W.J."/>
            <person name="Kostka D."/>
            <person name="Lara M."/>
            <person name="Martins A.L."/>
            <person name="Massingham T."/>
            <person name="Moltke I."/>
            <person name="Raney B.J."/>
            <person name="Rasmussen M.D."/>
            <person name="Robinson J."/>
            <person name="Stark A."/>
            <person name="Vilella A.J."/>
            <person name="Wen J."/>
            <person name="Xie X."/>
            <person name="Zody M.C."/>
            <person name="Baldwin J."/>
            <person name="Bloom T."/>
            <person name="Chin C.W."/>
            <person name="Heiman D."/>
            <person name="Nicol R."/>
            <person name="Nusbaum C."/>
            <person name="Young S."/>
            <person name="Wilkinson J."/>
            <person name="Worley K.C."/>
            <person name="Kovar C.L."/>
            <person name="Muzny D.M."/>
            <person name="Gibbs R.A."/>
            <person name="Cree A."/>
            <person name="Dihn H.H."/>
            <person name="Fowler G."/>
            <person name="Jhangiani S."/>
            <person name="Joshi V."/>
            <person name="Lee S."/>
            <person name="Lewis L.R."/>
            <person name="Nazareth L.V."/>
            <person name="Okwuonu G."/>
            <person name="Santibanez J."/>
            <person name="Warren W.C."/>
            <person name="Mardis E.R."/>
            <person name="Weinstock G.M."/>
            <person name="Wilson R.K."/>
            <person name="Delehaunty K."/>
            <person name="Dooling D."/>
            <person name="Fronik C."/>
            <person name="Fulton L."/>
            <person name="Fulton B."/>
            <person name="Graves T."/>
            <person name="Minx P."/>
            <person name="Sodergren E."/>
            <person name="Birney E."/>
            <person name="Margulies E.H."/>
            <person name="Herrero J."/>
            <person name="Green E.D."/>
            <person name="Haussler D."/>
            <person name="Siepel A."/>
            <person name="Goldman N."/>
            <person name="Pollard K.S."/>
            <person name="Pedersen J.S."/>
            <person name="Lander E.S."/>
            <person name="Kellis M."/>
        </authorList>
    </citation>
    <scope>NUCLEOTIDE SEQUENCE [LARGE SCALE GENOMIC DNA]</scope>
    <source>
        <strain evidence="9 10">Thorbecke inbred</strain>
    </source>
</reference>
<keyword evidence="4" id="KW-0675">Receptor</keyword>
<feature type="chain" id="PRO_5004646445" evidence="7">
    <location>
        <begin position="23"/>
        <end position="143"/>
    </location>
</feature>
<evidence type="ECO:0000256" key="5">
    <source>
        <dbReference type="ARBA" id="ARBA00023319"/>
    </source>
</evidence>
<dbReference type="eggNOG" id="ENOG502SXB5">
    <property type="taxonomic scope" value="Eukaryota"/>
</dbReference>
<dbReference type="Proteomes" id="UP000001811">
    <property type="component" value="Chromosome 17"/>
</dbReference>
<dbReference type="HOGENOM" id="CLU_077975_8_3_1"/>
<evidence type="ECO:0000256" key="1">
    <source>
        <dbReference type="ARBA" id="ARBA00022729"/>
    </source>
</evidence>
<dbReference type="Pfam" id="PF07686">
    <property type="entry name" value="V-set"/>
    <property type="match status" value="1"/>
</dbReference>
<evidence type="ECO:0000313" key="9">
    <source>
        <dbReference type="Ensembl" id="ENSOCUP00000026793.1"/>
    </source>
</evidence>
<keyword evidence="2" id="KW-0391">Immunity</keyword>
<sequence>MDKDPLAASLLFLWLHLSGVSSMSNVEQKPWSLQVQEGESTNFTCSFPTSSFYNLNWYRWKPSKSPKFLFGMSLNGDEKQEGRVRATLNTKEGHSYLYIKGSQLEDSATYLCAMTQCFRGTCSLYPNLGQALLWNTESTKRHV</sequence>
<feature type="domain" description="Ig-like" evidence="8">
    <location>
        <begin position="24"/>
        <end position="116"/>
    </location>
</feature>
<dbReference type="SUPFAM" id="SSF48726">
    <property type="entry name" value="Immunoglobulin"/>
    <property type="match status" value="1"/>
</dbReference>
<keyword evidence="5" id="KW-0393">Immunoglobulin domain</keyword>
<dbReference type="InterPro" id="IPR013783">
    <property type="entry name" value="Ig-like_fold"/>
</dbReference>
<dbReference type="GO" id="GO:0002250">
    <property type="term" value="P:adaptive immune response"/>
    <property type="evidence" value="ECO:0007669"/>
    <property type="project" value="UniProtKB-KW"/>
</dbReference>
<evidence type="ECO:0000313" key="10">
    <source>
        <dbReference type="Proteomes" id="UP000001811"/>
    </source>
</evidence>
<name>U3KNI4_RABIT</name>
<dbReference type="PANTHER" id="PTHR19343">
    <property type="entry name" value="T CELL RECEPTOR ALPHA VARIABLE 1-2"/>
    <property type="match status" value="1"/>
</dbReference>
<accession>U3KNI4</accession>
<dbReference type="InterPro" id="IPR013106">
    <property type="entry name" value="Ig_V-set"/>
</dbReference>
<evidence type="ECO:0000259" key="8">
    <source>
        <dbReference type="PROSITE" id="PS50835"/>
    </source>
</evidence>
<dbReference type="InterPro" id="IPR036179">
    <property type="entry name" value="Ig-like_dom_sf"/>
</dbReference>
<keyword evidence="6" id="KW-1279">T cell receptor</keyword>
<dbReference type="Ensembl" id="ENSOCUT00000033746.2">
    <property type="protein sequence ID" value="ENSOCUP00000026793.1"/>
    <property type="gene ID" value="ENSOCUG00000029433.2"/>
</dbReference>
<dbReference type="InterPro" id="IPR007110">
    <property type="entry name" value="Ig-like_dom"/>
</dbReference>
<dbReference type="InterPro" id="IPR003599">
    <property type="entry name" value="Ig_sub"/>
</dbReference>
<dbReference type="InterPro" id="IPR051006">
    <property type="entry name" value="TCR_variable_domain"/>
</dbReference>
<reference evidence="9" key="2">
    <citation type="submission" date="2025-08" db="UniProtKB">
        <authorList>
            <consortium name="Ensembl"/>
        </authorList>
    </citation>
    <scope>IDENTIFICATION</scope>
    <source>
        <strain evidence="9">Thorbecke</strain>
    </source>
</reference>
<dbReference type="STRING" id="9986.ENSOCUP00000026793"/>
<dbReference type="OMA" id="YLCAITQ"/>
<dbReference type="AlphaFoldDB" id="U3KNI4"/>
<protein>
    <submittedName>
        <fullName evidence="9">T cell receptor alpha variable 24</fullName>
    </submittedName>
</protein>
<evidence type="ECO:0000256" key="6">
    <source>
        <dbReference type="ARBA" id="ARBA00043266"/>
    </source>
</evidence>
<dbReference type="InParanoid" id="U3KNI4"/>